<dbReference type="GO" id="GO:0032259">
    <property type="term" value="P:methylation"/>
    <property type="evidence" value="ECO:0007669"/>
    <property type="project" value="UniProtKB-KW"/>
</dbReference>
<dbReference type="InterPro" id="IPR029028">
    <property type="entry name" value="Alpha/beta_knot_MTases"/>
</dbReference>
<comment type="subcellular location">
    <subcellularLocation>
        <location evidence="2 15 16">Cytoplasm</location>
    </subcellularLocation>
</comment>
<dbReference type="PANTHER" id="PTHR46417">
    <property type="entry name" value="TRNA (GUANINE-N(1)-)-METHYLTRANSFERASE"/>
    <property type="match status" value="1"/>
</dbReference>
<dbReference type="SUPFAM" id="SSF75217">
    <property type="entry name" value="alpha/beta knot"/>
    <property type="match status" value="1"/>
</dbReference>
<keyword evidence="19" id="KW-1185">Reference proteome</keyword>
<sequence length="227" mass="25834">MKRGTEKGEISYKCWNIRDYSKNKHRKVDDYPYGGGAGMVMTVDPIVSCYNHIKEAVFKKPKVIYLTPKGEKFTNEMAVELSKEDDLVLLCGHYEGIDQRAIDMIVDKEVSIGDYVLTGGELPALVLIDSISRHVKGVLGDDDSLDEESFSDGLLEYPHYTRPAEYEGLKVPEVLLSGNHKHINEYRKTESLKLTLERRPDILDISKLSKEDIKILEKLKNIDKQSK</sequence>
<comment type="similarity">
    <text evidence="3 15 16">Belongs to the RNA methyltransferase TrmD family.</text>
</comment>
<comment type="caution">
    <text evidence="18">The sequence shown here is derived from an EMBL/GenBank/DDBJ whole genome shotgun (WGS) entry which is preliminary data.</text>
</comment>
<evidence type="ECO:0000256" key="12">
    <source>
        <dbReference type="ARBA" id="ARBA00029736"/>
    </source>
</evidence>
<evidence type="ECO:0000256" key="2">
    <source>
        <dbReference type="ARBA" id="ARBA00004496"/>
    </source>
</evidence>
<dbReference type="HAMAP" id="MF_00605">
    <property type="entry name" value="TrmD"/>
    <property type="match status" value="1"/>
</dbReference>
<evidence type="ECO:0000256" key="9">
    <source>
        <dbReference type="ARBA" id="ARBA00022679"/>
    </source>
</evidence>
<protein>
    <recommendedName>
        <fullName evidence="6 15">tRNA (guanine-N(1)-)-methyltransferase</fullName>
        <ecNumber evidence="5 15">2.1.1.228</ecNumber>
    </recommendedName>
    <alternativeName>
        <fullName evidence="12 15">M1G-methyltransferase</fullName>
    </alternativeName>
    <alternativeName>
        <fullName evidence="13 15">tRNA [GM37] methyltransferase</fullName>
    </alternativeName>
</protein>
<evidence type="ECO:0000256" key="16">
    <source>
        <dbReference type="RuleBase" id="RU003464"/>
    </source>
</evidence>
<evidence type="ECO:0000313" key="19">
    <source>
        <dbReference type="Proteomes" id="UP001314903"/>
    </source>
</evidence>
<dbReference type="Pfam" id="PF01746">
    <property type="entry name" value="tRNA_m1G_MT"/>
    <property type="match status" value="1"/>
</dbReference>
<feature type="binding site" evidence="15">
    <location>
        <position position="92"/>
    </location>
    <ligand>
        <name>S-adenosyl-L-methionine</name>
        <dbReference type="ChEBI" id="CHEBI:59789"/>
    </ligand>
</feature>
<evidence type="ECO:0000256" key="5">
    <source>
        <dbReference type="ARBA" id="ARBA00012807"/>
    </source>
</evidence>
<evidence type="ECO:0000256" key="14">
    <source>
        <dbReference type="ARBA" id="ARBA00047783"/>
    </source>
</evidence>
<evidence type="ECO:0000256" key="4">
    <source>
        <dbReference type="ARBA" id="ARBA00011738"/>
    </source>
</evidence>
<evidence type="ECO:0000313" key="18">
    <source>
        <dbReference type="EMBL" id="MBP2027813.1"/>
    </source>
</evidence>
<dbReference type="EMBL" id="JAGGLI010000016">
    <property type="protein sequence ID" value="MBP2027813.1"/>
    <property type="molecule type" value="Genomic_DNA"/>
</dbReference>
<dbReference type="NCBIfam" id="NF000648">
    <property type="entry name" value="PRK00026.1"/>
    <property type="match status" value="1"/>
</dbReference>
<comment type="subunit">
    <text evidence="4 15 16">Homodimer.</text>
</comment>
<keyword evidence="11 15" id="KW-0819">tRNA processing</keyword>
<accession>A0ABS4KJ37</accession>
<dbReference type="InterPro" id="IPR002649">
    <property type="entry name" value="tRNA_m1G_MeTrfase_TrmD"/>
</dbReference>
<evidence type="ECO:0000256" key="13">
    <source>
        <dbReference type="ARBA" id="ARBA00033392"/>
    </source>
</evidence>
<dbReference type="InterPro" id="IPR023148">
    <property type="entry name" value="tRNA_m1G_MeTrfase_C_sf"/>
</dbReference>
<dbReference type="Gene3D" id="1.10.1270.20">
    <property type="entry name" value="tRNA(m1g37)methyltransferase, domain 2"/>
    <property type="match status" value="1"/>
</dbReference>
<dbReference type="CDD" id="cd18080">
    <property type="entry name" value="TrmD-like"/>
    <property type="match status" value="1"/>
</dbReference>
<dbReference type="InterPro" id="IPR029026">
    <property type="entry name" value="tRNA_m1G_MTases_N"/>
</dbReference>
<comment type="function">
    <text evidence="1 15 16">Specifically methylates guanosine-37 in various tRNAs.</text>
</comment>
<comment type="catalytic activity">
    <reaction evidence="14 15 16">
        <text>guanosine(37) in tRNA + S-adenosyl-L-methionine = N(1)-methylguanosine(37) in tRNA + S-adenosyl-L-homocysteine + H(+)</text>
        <dbReference type="Rhea" id="RHEA:36899"/>
        <dbReference type="Rhea" id="RHEA-COMP:10145"/>
        <dbReference type="Rhea" id="RHEA-COMP:10147"/>
        <dbReference type="ChEBI" id="CHEBI:15378"/>
        <dbReference type="ChEBI" id="CHEBI:57856"/>
        <dbReference type="ChEBI" id="CHEBI:59789"/>
        <dbReference type="ChEBI" id="CHEBI:73542"/>
        <dbReference type="ChEBI" id="CHEBI:74269"/>
        <dbReference type="EC" id="2.1.1.228"/>
    </reaction>
</comment>
<dbReference type="GO" id="GO:0052906">
    <property type="term" value="F:tRNA (guanine(37)-N1)-methyltransferase activity"/>
    <property type="evidence" value="ECO:0007669"/>
    <property type="project" value="UniProtKB-EC"/>
</dbReference>
<reference evidence="18 19" key="1">
    <citation type="submission" date="2021-03" db="EMBL/GenBank/DDBJ databases">
        <title>Genomic Encyclopedia of Type Strains, Phase IV (KMG-IV): sequencing the most valuable type-strain genomes for metagenomic binning, comparative biology and taxonomic classification.</title>
        <authorList>
            <person name="Goeker M."/>
        </authorList>
    </citation>
    <scope>NUCLEOTIDE SEQUENCE [LARGE SCALE GENOMIC DNA]</scope>
    <source>
        <strain evidence="18 19">DSM 27512</strain>
    </source>
</reference>
<name>A0ABS4KJ37_9FIRM</name>
<evidence type="ECO:0000256" key="3">
    <source>
        <dbReference type="ARBA" id="ARBA00007630"/>
    </source>
</evidence>
<evidence type="ECO:0000256" key="6">
    <source>
        <dbReference type="ARBA" id="ARBA00014679"/>
    </source>
</evidence>
<evidence type="ECO:0000256" key="1">
    <source>
        <dbReference type="ARBA" id="ARBA00002634"/>
    </source>
</evidence>
<feature type="binding site" evidence="15">
    <location>
        <begin position="112"/>
        <end position="117"/>
    </location>
    <ligand>
        <name>S-adenosyl-L-methionine</name>
        <dbReference type="ChEBI" id="CHEBI:59789"/>
    </ligand>
</feature>
<evidence type="ECO:0000256" key="11">
    <source>
        <dbReference type="ARBA" id="ARBA00022694"/>
    </source>
</evidence>
<dbReference type="EC" id="2.1.1.228" evidence="5 15"/>
<dbReference type="Gene3D" id="3.40.1280.10">
    <property type="match status" value="1"/>
</dbReference>
<feature type="domain" description="tRNA methyltransferase TRMD/TRM10-type" evidence="17">
    <location>
        <begin position="1"/>
        <end position="203"/>
    </location>
</feature>
<dbReference type="NCBIfam" id="TIGR00088">
    <property type="entry name" value="trmD"/>
    <property type="match status" value="1"/>
</dbReference>
<keyword evidence="9 15" id="KW-0808">Transferase</keyword>
<dbReference type="PANTHER" id="PTHR46417:SF1">
    <property type="entry name" value="TRNA (GUANINE-N(1)-)-METHYLTRANSFERASE"/>
    <property type="match status" value="1"/>
</dbReference>
<dbReference type="InterPro" id="IPR016009">
    <property type="entry name" value="tRNA_MeTrfase_TRMD/TRM10"/>
</dbReference>
<evidence type="ECO:0000256" key="7">
    <source>
        <dbReference type="ARBA" id="ARBA00022490"/>
    </source>
</evidence>
<keyword evidence="8 15" id="KW-0489">Methyltransferase</keyword>
<keyword evidence="10 15" id="KW-0949">S-adenosyl-L-methionine</keyword>
<organism evidence="18 19">
    <name type="scientific">Acetoanaerobium pronyense</name>
    <dbReference type="NCBI Taxonomy" id="1482736"/>
    <lineage>
        <taxon>Bacteria</taxon>
        <taxon>Bacillati</taxon>
        <taxon>Bacillota</taxon>
        <taxon>Clostridia</taxon>
        <taxon>Peptostreptococcales</taxon>
        <taxon>Filifactoraceae</taxon>
        <taxon>Acetoanaerobium</taxon>
    </lineage>
</organism>
<proteinExistence type="inferred from homology"/>
<evidence type="ECO:0000256" key="10">
    <source>
        <dbReference type="ARBA" id="ARBA00022691"/>
    </source>
</evidence>
<evidence type="ECO:0000256" key="15">
    <source>
        <dbReference type="HAMAP-Rule" id="MF_00605"/>
    </source>
</evidence>
<dbReference type="PIRSF" id="PIRSF000386">
    <property type="entry name" value="tRNA_mtase"/>
    <property type="match status" value="1"/>
</dbReference>
<gene>
    <name evidence="15" type="primary">trmD</name>
    <name evidence="18" type="ORF">J2Z35_001611</name>
</gene>
<evidence type="ECO:0000256" key="8">
    <source>
        <dbReference type="ARBA" id="ARBA00022603"/>
    </source>
</evidence>
<evidence type="ECO:0000259" key="17">
    <source>
        <dbReference type="Pfam" id="PF01746"/>
    </source>
</evidence>
<keyword evidence="7 15" id="KW-0963">Cytoplasm</keyword>
<dbReference type="Proteomes" id="UP001314903">
    <property type="component" value="Unassembled WGS sequence"/>
</dbReference>